<evidence type="ECO:0000313" key="8">
    <source>
        <dbReference type="EMBL" id="KDA54456.1"/>
    </source>
</evidence>
<evidence type="ECO:0000256" key="5">
    <source>
        <dbReference type="ARBA" id="ARBA00023136"/>
    </source>
</evidence>
<keyword evidence="3" id="KW-0479">Metal-binding</keyword>
<dbReference type="Gene3D" id="3.60.21.10">
    <property type="match status" value="1"/>
</dbReference>
<evidence type="ECO:0000259" key="7">
    <source>
        <dbReference type="Pfam" id="PF00149"/>
    </source>
</evidence>
<dbReference type="Pfam" id="PF00149">
    <property type="entry name" value="Metallophos"/>
    <property type="match status" value="1"/>
</dbReference>
<keyword evidence="4" id="KW-0378">Hydrolase</keyword>
<dbReference type="PANTHER" id="PTHR34990:SF1">
    <property type="entry name" value="UDP-2,3-DIACYLGLUCOSAMINE HYDROLASE"/>
    <property type="match status" value="1"/>
</dbReference>
<keyword evidence="1" id="KW-1003">Cell membrane</keyword>
<gene>
    <name evidence="8" type="ORF">EG19_12130</name>
</gene>
<proteinExistence type="predicted"/>
<sequence length="255" mass="29320">MRRALLADLHLGQVAGDYQRFAALLVELPHRKVGELVLAGDVFRTLVGLPRFWSPSVREALGLFAQLRQRGVRVVWVEGNRDFFLHTEAMDPYRDRFVPSYGFAAGGRRFLVEHGDLINRQDRQYRLWRTISKSHLAFWGARLIPKVVAQSIVTRTEQALAKTNFSYRRVLPEQDLVREARQHFACGVDVVFWGHFHRFWSFAEGEKQAYVLPAWQEEGTVVYIEDDGSFSWAGGGGQFVDNGKPFCYQGQEMAR</sequence>
<dbReference type="RefSeq" id="WP_038047757.1">
    <property type="nucleotide sequence ID" value="NZ_JMFG01000008.1"/>
</dbReference>
<keyword evidence="2" id="KW-0997">Cell inner membrane</keyword>
<keyword evidence="9" id="KW-1185">Reference proteome</keyword>
<dbReference type="GO" id="GO:0008758">
    <property type="term" value="F:UDP-2,3-diacylglucosamine hydrolase activity"/>
    <property type="evidence" value="ECO:0007669"/>
    <property type="project" value="TreeGrafter"/>
</dbReference>
<dbReference type="GO" id="GO:0046872">
    <property type="term" value="F:metal ion binding"/>
    <property type="evidence" value="ECO:0007669"/>
    <property type="project" value="UniProtKB-KW"/>
</dbReference>
<evidence type="ECO:0000256" key="4">
    <source>
        <dbReference type="ARBA" id="ARBA00022801"/>
    </source>
</evidence>
<accession>A0A062Y247</accession>
<dbReference type="SUPFAM" id="SSF56300">
    <property type="entry name" value="Metallo-dependent phosphatases"/>
    <property type="match status" value="1"/>
</dbReference>
<dbReference type="InterPro" id="IPR043461">
    <property type="entry name" value="LpxH-like"/>
</dbReference>
<feature type="domain" description="Calcineurin-like phosphoesterase" evidence="7">
    <location>
        <begin position="1"/>
        <end position="198"/>
    </location>
</feature>
<evidence type="ECO:0000256" key="3">
    <source>
        <dbReference type="ARBA" id="ARBA00022723"/>
    </source>
</evidence>
<evidence type="ECO:0000313" key="9">
    <source>
        <dbReference type="Proteomes" id="UP000027284"/>
    </source>
</evidence>
<name>A0A062Y247_9BACT</name>
<keyword evidence="5" id="KW-0472">Membrane</keyword>
<dbReference type="EMBL" id="JMFG01000008">
    <property type="protein sequence ID" value="KDA54456.1"/>
    <property type="molecule type" value="Genomic_DNA"/>
</dbReference>
<dbReference type="STRING" id="1312852.EG19_12130"/>
<dbReference type="InterPro" id="IPR029052">
    <property type="entry name" value="Metallo-depent_PP-like"/>
</dbReference>
<dbReference type="GO" id="GO:0016020">
    <property type="term" value="C:membrane"/>
    <property type="evidence" value="ECO:0007669"/>
    <property type="project" value="GOC"/>
</dbReference>
<dbReference type="GO" id="GO:0009245">
    <property type="term" value="P:lipid A biosynthetic process"/>
    <property type="evidence" value="ECO:0007669"/>
    <property type="project" value="TreeGrafter"/>
</dbReference>
<comment type="caution">
    <text evidence="8">The sequence shown here is derived from an EMBL/GenBank/DDBJ whole genome shotgun (WGS) entry which is preliminary data.</text>
</comment>
<reference evidence="8 9" key="1">
    <citation type="submission" date="2014-04" db="EMBL/GenBank/DDBJ databases">
        <title>The Genome Sequence of Thermoanaerobaculum aquaticum MP-01, The First Cultivated Group 23 Acidobacterium.</title>
        <authorList>
            <person name="Stamps B.W."/>
            <person name="Losey N.A."/>
            <person name="Lawson P.A."/>
            <person name="Stevenson B.S."/>
        </authorList>
    </citation>
    <scope>NUCLEOTIDE SEQUENCE [LARGE SCALE GENOMIC DNA]</scope>
    <source>
        <strain evidence="8 9">MP-01</strain>
    </source>
</reference>
<protein>
    <recommendedName>
        <fullName evidence="7">Calcineurin-like phosphoesterase domain-containing protein</fullName>
    </recommendedName>
</protein>
<evidence type="ECO:0000256" key="6">
    <source>
        <dbReference type="ARBA" id="ARBA00023211"/>
    </source>
</evidence>
<evidence type="ECO:0000256" key="1">
    <source>
        <dbReference type="ARBA" id="ARBA00022475"/>
    </source>
</evidence>
<dbReference type="InterPro" id="IPR004843">
    <property type="entry name" value="Calcineurin-like_PHP"/>
</dbReference>
<organism evidence="8 9">
    <name type="scientific">Thermoanaerobaculum aquaticum</name>
    <dbReference type="NCBI Taxonomy" id="1312852"/>
    <lineage>
        <taxon>Bacteria</taxon>
        <taxon>Pseudomonadati</taxon>
        <taxon>Acidobacteriota</taxon>
        <taxon>Thermoanaerobaculia</taxon>
        <taxon>Thermoanaerobaculales</taxon>
        <taxon>Thermoanaerobaculaceae</taxon>
        <taxon>Thermoanaerobaculum</taxon>
    </lineage>
</organism>
<evidence type="ECO:0000256" key="2">
    <source>
        <dbReference type="ARBA" id="ARBA00022519"/>
    </source>
</evidence>
<keyword evidence="6" id="KW-0464">Manganese</keyword>
<dbReference type="OrthoDB" id="9802481at2"/>
<dbReference type="Proteomes" id="UP000027284">
    <property type="component" value="Unassembled WGS sequence"/>
</dbReference>
<dbReference type="AlphaFoldDB" id="A0A062Y247"/>
<dbReference type="PANTHER" id="PTHR34990">
    <property type="entry name" value="UDP-2,3-DIACYLGLUCOSAMINE HYDROLASE-RELATED"/>
    <property type="match status" value="1"/>
</dbReference>